<dbReference type="InterPro" id="IPR011330">
    <property type="entry name" value="Glyco_hydro/deAcase_b/a-brl"/>
</dbReference>
<dbReference type="GO" id="GO:0046872">
    <property type="term" value="F:metal ion binding"/>
    <property type="evidence" value="ECO:0007669"/>
    <property type="project" value="UniProtKB-KW"/>
</dbReference>
<dbReference type="InterPro" id="IPR050248">
    <property type="entry name" value="Polysacc_deacetylase_ArnD"/>
</dbReference>
<evidence type="ECO:0000313" key="4">
    <source>
        <dbReference type="EMBL" id="QHT66484.1"/>
    </source>
</evidence>
<dbReference type="Proteomes" id="UP000480178">
    <property type="component" value="Chromosome"/>
</dbReference>
<dbReference type="EMBL" id="CP048222">
    <property type="protein sequence ID" value="QHT66484.1"/>
    <property type="molecule type" value="Genomic_DNA"/>
</dbReference>
<dbReference type="CDD" id="cd10917">
    <property type="entry name" value="CE4_NodB_like_6s_7s"/>
    <property type="match status" value="1"/>
</dbReference>
<organism evidence="4 5">
    <name type="scientific">Rhodocytophaga rosea</name>
    <dbReference type="NCBI Taxonomy" id="2704465"/>
    <lineage>
        <taxon>Bacteria</taxon>
        <taxon>Pseudomonadati</taxon>
        <taxon>Bacteroidota</taxon>
        <taxon>Cytophagia</taxon>
        <taxon>Cytophagales</taxon>
        <taxon>Rhodocytophagaceae</taxon>
        <taxon>Rhodocytophaga</taxon>
    </lineage>
</organism>
<dbReference type="SUPFAM" id="SSF88713">
    <property type="entry name" value="Glycoside hydrolase/deacetylase"/>
    <property type="match status" value="1"/>
</dbReference>
<dbReference type="InterPro" id="IPR002509">
    <property type="entry name" value="NODB_dom"/>
</dbReference>
<keyword evidence="5" id="KW-1185">Reference proteome</keyword>
<dbReference type="Pfam" id="PF01522">
    <property type="entry name" value="Polysacc_deac_1"/>
    <property type="match status" value="1"/>
</dbReference>
<sequence>MYWHKNNFLVKKLYPSFLWNKPTHTKEIYLTFDDGPIPEVTEWVLEQLAAYQAKATFFCVGDNIRKHPFVFTKVKQGGHSIGNHTYNHLNGWKTPVSDYFTNVQACQQVAGIPVHLFRPPYGKITRKQAAHIQQTHQIVMWDVLSGDFDQQLPAQVCLRKSIQHTENGSIVVFHDSIKAWKNLKEVLPAYLAHFSALGYTFQSL</sequence>
<feature type="domain" description="NodB homology" evidence="3">
    <location>
        <begin position="26"/>
        <end position="202"/>
    </location>
</feature>
<proteinExistence type="predicted"/>
<dbReference type="PANTHER" id="PTHR10587">
    <property type="entry name" value="GLYCOSYL TRANSFERASE-RELATED"/>
    <property type="match status" value="1"/>
</dbReference>
<dbReference type="RefSeq" id="WP_162442538.1">
    <property type="nucleotide sequence ID" value="NZ_CP048222.1"/>
</dbReference>
<evidence type="ECO:0000256" key="2">
    <source>
        <dbReference type="ARBA" id="ARBA00022801"/>
    </source>
</evidence>
<dbReference type="Gene3D" id="3.20.20.370">
    <property type="entry name" value="Glycoside hydrolase/deacetylase"/>
    <property type="match status" value="1"/>
</dbReference>
<keyword evidence="1" id="KW-0479">Metal-binding</keyword>
<dbReference type="GO" id="GO:0016020">
    <property type="term" value="C:membrane"/>
    <property type="evidence" value="ECO:0007669"/>
    <property type="project" value="TreeGrafter"/>
</dbReference>
<keyword evidence="2" id="KW-0378">Hydrolase</keyword>
<dbReference type="KEGG" id="rhoz:GXP67_07350"/>
<reference evidence="4 5" key="1">
    <citation type="submission" date="2020-01" db="EMBL/GenBank/DDBJ databases">
        <authorList>
            <person name="Kim M.K."/>
        </authorList>
    </citation>
    <scope>NUCLEOTIDE SEQUENCE [LARGE SCALE GENOMIC DNA]</scope>
    <source>
        <strain evidence="4 5">172606-1</strain>
    </source>
</reference>
<name>A0A6C0GFA4_9BACT</name>
<evidence type="ECO:0000313" key="5">
    <source>
        <dbReference type="Proteomes" id="UP000480178"/>
    </source>
</evidence>
<evidence type="ECO:0000259" key="3">
    <source>
        <dbReference type="PROSITE" id="PS51677"/>
    </source>
</evidence>
<dbReference type="AlphaFoldDB" id="A0A6C0GFA4"/>
<gene>
    <name evidence="4" type="ORF">GXP67_07350</name>
</gene>
<protein>
    <submittedName>
        <fullName evidence="4">Polysaccharide deacetylase family protein</fullName>
    </submittedName>
</protein>
<dbReference type="PROSITE" id="PS51677">
    <property type="entry name" value="NODB"/>
    <property type="match status" value="1"/>
</dbReference>
<dbReference type="GO" id="GO:0005975">
    <property type="term" value="P:carbohydrate metabolic process"/>
    <property type="evidence" value="ECO:0007669"/>
    <property type="project" value="InterPro"/>
</dbReference>
<dbReference type="GO" id="GO:0016810">
    <property type="term" value="F:hydrolase activity, acting on carbon-nitrogen (but not peptide) bonds"/>
    <property type="evidence" value="ECO:0007669"/>
    <property type="project" value="InterPro"/>
</dbReference>
<accession>A0A6C0GFA4</accession>
<evidence type="ECO:0000256" key="1">
    <source>
        <dbReference type="ARBA" id="ARBA00022723"/>
    </source>
</evidence>
<dbReference type="PANTHER" id="PTHR10587:SF133">
    <property type="entry name" value="CHITIN DEACETYLASE 1-RELATED"/>
    <property type="match status" value="1"/>
</dbReference>